<organism evidence="1 2">
    <name type="scientific">Trichinella spiralis</name>
    <name type="common">Trichina worm</name>
    <dbReference type="NCBI Taxonomy" id="6334"/>
    <lineage>
        <taxon>Eukaryota</taxon>
        <taxon>Metazoa</taxon>
        <taxon>Ecdysozoa</taxon>
        <taxon>Nematoda</taxon>
        <taxon>Enoplea</taxon>
        <taxon>Dorylaimia</taxon>
        <taxon>Trichinellida</taxon>
        <taxon>Trichinellidae</taxon>
        <taxon>Trichinella</taxon>
    </lineage>
</organism>
<dbReference type="InParanoid" id="A0A0V0YTC8"/>
<dbReference type="Proteomes" id="UP000054776">
    <property type="component" value="Unassembled WGS sequence"/>
</dbReference>
<evidence type="ECO:0000313" key="1">
    <source>
        <dbReference type="EMBL" id="KRY03534.1"/>
    </source>
</evidence>
<name>A0A0V0YTC8_TRISP</name>
<evidence type="ECO:0000313" key="2">
    <source>
        <dbReference type="Proteomes" id="UP000054776"/>
    </source>
</evidence>
<dbReference type="AlphaFoldDB" id="A0A0V0YTC8"/>
<proteinExistence type="predicted"/>
<comment type="caution">
    <text evidence="1">The sequence shown here is derived from an EMBL/GenBank/DDBJ whole genome shotgun (WGS) entry which is preliminary data.</text>
</comment>
<reference evidence="1 2" key="1">
    <citation type="submission" date="2015-01" db="EMBL/GenBank/DDBJ databases">
        <title>Evolution of Trichinella species and genotypes.</title>
        <authorList>
            <person name="Korhonen P.K."/>
            <person name="Edoardo P."/>
            <person name="Giuseppe L.R."/>
            <person name="Gasser R.B."/>
        </authorList>
    </citation>
    <scope>NUCLEOTIDE SEQUENCE [LARGE SCALE GENOMIC DNA]</scope>
    <source>
        <strain evidence="1">ISS3</strain>
    </source>
</reference>
<sequence>MERVVTPRTPRRVTCVVYTVLGRSVSVVFELHNARCGVVTL</sequence>
<protein>
    <submittedName>
        <fullName evidence="1">Uncharacterized protein</fullName>
    </submittedName>
</protein>
<accession>A0A0V0YTC8</accession>
<gene>
    <name evidence="1" type="ORF">T01_3054</name>
</gene>
<dbReference type="EMBL" id="JYDH01005061">
    <property type="protein sequence ID" value="KRY03534.1"/>
    <property type="molecule type" value="Genomic_DNA"/>
</dbReference>
<keyword evidence="2" id="KW-1185">Reference proteome</keyword>